<dbReference type="AlphaFoldDB" id="A0A9P9DZK8"/>
<organism evidence="2 3">
    <name type="scientific">Dendryphion nanum</name>
    <dbReference type="NCBI Taxonomy" id="256645"/>
    <lineage>
        <taxon>Eukaryota</taxon>
        <taxon>Fungi</taxon>
        <taxon>Dikarya</taxon>
        <taxon>Ascomycota</taxon>
        <taxon>Pezizomycotina</taxon>
        <taxon>Dothideomycetes</taxon>
        <taxon>Pleosporomycetidae</taxon>
        <taxon>Pleosporales</taxon>
        <taxon>Torulaceae</taxon>
        <taxon>Dendryphion</taxon>
    </lineage>
</organism>
<feature type="signal peptide" evidence="1">
    <location>
        <begin position="1"/>
        <end position="18"/>
    </location>
</feature>
<dbReference type="EMBL" id="JAGMWT010000005">
    <property type="protein sequence ID" value="KAH7128153.1"/>
    <property type="molecule type" value="Genomic_DNA"/>
</dbReference>
<gene>
    <name evidence="2" type="ORF">B0J11DRAFT_263729</name>
</gene>
<evidence type="ECO:0000313" key="3">
    <source>
        <dbReference type="Proteomes" id="UP000700596"/>
    </source>
</evidence>
<protein>
    <submittedName>
        <fullName evidence="2">Uncharacterized protein</fullName>
    </submittedName>
</protein>
<proteinExistence type="predicted"/>
<reference evidence="2" key="1">
    <citation type="journal article" date="2021" name="Nat. Commun.">
        <title>Genetic determinants of endophytism in the Arabidopsis root mycobiome.</title>
        <authorList>
            <person name="Mesny F."/>
            <person name="Miyauchi S."/>
            <person name="Thiergart T."/>
            <person name="Pickel B."/>
            <person name="Atanasova L."/>
            <person name="Karlsson M."/>
            <person name="Huettel B."/>
            <person name="Barry K.W."/>
            <person name="Haridas S."/>
            <person name="Chen C."/>
            <person name="Bauer D."/>
            <person name="Andreopoulos W."/>
            <person name="Pangilinan J."/>
            <person name="LaButti K."/>
            <person name="Riley R."/>
            <person name="Lipzen A."/>
            <person name="Clum A."/>
            <person name="Drula E."/>
            <person name="Henrissat B."/>
            <person name="Kohler A."/>
            <person name="Grigoriev I.V."/>
            <person name="Martin F.M."/>
            <person name="Hacquard S."/>
        </authorList>
    </citation>
    <scope>NUCLEOTIDE SEQUENCE</scope>
    <source>
        <strain evidence="2">MPI-CAGE-CH-0243</strain>
    </source>
</reference>
<dbReference type="Proteomes" id="UP000700596">
    <property type="component" value="Unassembled WGS sequence"/>
</dbReference>
<name>A0A9P9DZK8_9PLEO</name>
<evidence type="ECO:0000256" key="1">
    <source>
        <dbReference type="SAM" id="SignalP"/>
    </source>
</evidence>
<sequence>MWESFALPIFMSSGLAYGSVVVESSAVGRVLAHIRPEISLYEAYLLLVTRKHQNSQEQPAHKPDLGVTCSAMYIIADTKPEATMIGWVYFTQQSTWFLNFLFKVLGWGDVSCSEQMSRKELLKGM</sequence>
<accession>A0A9P9DZK8</accession>
<keyword evidence="1" id="KW-0732">Signal</keyword>
<evidence type="ECO:0000313" key="2">
    <source>
        <dbReference type="EMBL" id="KAH7128153.1"/>
    </source>
</evidence>
<feature type="chain" id="PRO_5040382407" evidence="1">
    <location>
        <begin position="19"/>
        <end position="125"/>
    </location>
</feature>
<comment type="caution">
    <text evidence="2">The sequence shown here is derived from an EMBL/GenBank/DDBJ whole genome shotgun (WGS) entry which is preliminary data.</text>
</comment>
<keyword evidence="3" id="KW-1185">Reference proteome</keyword>